<gene>
    <name evidence="3" type="ORF">PV04_02203</name>
</gene>
<dbReference type="EMBL" id="KN846957">
    <property type="protein sequence ID" value="KIW69884.1"/>
    <property type="molecule type" value="Genomic_DNA"/>
</dbReference>
<dbReference type="AlphaFoldDB" id="A0A0D2GCP7"/>
<comment type="similarity">
    <text evidence="1">Belongs to the NtaA/SnaA/DszA monooxygenase family.</text>
</comment>
<dbReference type="GO" id="GO:0016705">
    <property type="term" value="F:oxidoreductase activity, acting on paired donors, with incorporation or reduction of molecular oxygen"/>
    <property type="evidence" value="ECO:0007669"/>
    <property type="project" value="InterPro"/>
</dbReference>
<dbReference type="SUPFAM" id="SSF51679">
    <property type="entry name" value="Bacterial luciferase-like"/>
    <property type="match status" value="1"/>
</dbReference>
<dbReference type="InterPro" id="IPR016215">
    <property type="entry name" value="NTA_MOA"/>
</dbReference>
<accession>A0A0D2GCP7</accession>
<dbReference type="InterPro" id="IPR011251">
    <property type="entry name" value="Luciferase-like_dom"/>
</dbReference>
<dbReference type="PANTHER" id="PTHR30011">
    <property type="entry name" value="ALKANESULFONATE MONOOXYGENASE-RELATED"/>
    <property type="match status" value="1"/>
</dbReference>
<proteinExistence type="inferred from homology"/>
<name>A0A0D2GCP7_9EURO</name>
<dbReference type="Pfam" id="PF00296">
    <property type="entry name" value="Bac_luciferase"/>
    <property type="match status" value="1"/>
</dbReference>
<dbReference type="GO" id="GO:0004497">
    <property type="term" value="F:monooxygenase activity"/>
    <property type="evidence" value="ECO:0007669"/>
    <property type="project" value="InterPro"/>
</dbReference>
<feature type="domain" description="Luciferase-like" evidence="2">
    <location>
        <begin position="35"/>
        <end position="397"/>
    </location>
</feature>
<dbReference type="InterPro" id="IPR036661">
    <property type="entry name" value="Luciferase-like_sf"/>
</dbReference>
<dbReference type="HOGENOM" id="CLU_022256_0_0_1"/>
<reference evidence="3 4" key="1">
    <citation type="submission" date="2015-01" db="EMBL/GenBank/DDBJ databases">
        <title>The Genome Sequence of Capronia semiimmersa CBS27337.</title>
        <authorList>
            <consortium name="The Broad Institute Genomics Platform"/>
            <person name="Cuomo C."/>
            <person name="de Hoog S."/>
            <person name="Gorbushina A."/>
            <person name="Stielow B."/>
            <person name="Teixiera M."/>
            <person name="Abouelleil A."/>
            <person name="Chapman S.B."/>
            <person name="Priest M."/>
            <person name="Young S.K."/>
            <person name="Wortman J."/>
            <person name="Nusbaum C."/>
            <person name="Birren B."/>
        </authorList>
    </citation>
    <scope>NUCLEOTIDE SEQUENCE [LARGE SCALE GENOMIC DNA]</scope>
    <source>
        <strain evidence="3 4">CBS 27337</strain>
    </source>
</reference>
<dbReference type="InterPro" id="IPR051260">
    <property type="entry name" value="Diverse_substr_monoxygenases"/>
</dbReference>
<organism evidence="3 4">
    <name type="scientific">Phialophora macrospora</name>
    <dbReference type="NCBI Taxonomy" id="1851006"/>
    <lineage>
        <taxon>Eukaryota</taxon>
        <taxon>Fungi</taxon>
        <taxon>Dikarya</taxon>
        <taxon>Ascomycota</taxon>
        <taxon>Pezizomycotina</taxon>
        <taxon>Eurotiomycetes</taxon>
        <taxon>Chaetothyriomycetidae</taxon>
        <taxon>Chaetothyriales</taxon>
        <taxon>Herpotrichiellaceae</taxon>
        <taxon>Phialophora</taxon>
    </lineage>
</organism>
<dbReference type="STRING" id="5601.A0A0D2GCP7"/>
<evidence type="ECO:0000256" key="1">
    <source>
        <dbReference type="ARBA" id="ARBA00033748"/>
    </source>
</evidence>
<sequence length="481" mass="52947">MGSLPPPEKKKVHLNLFETACRSGHECAGQWARPGDNVSAKDTLEYYVNMAKLAEKAKVTGIFFADAYAAHDTYEGKVDAVFRAGIQVAQLDPMVIISAMAAATTSVSFGVTGSTSYIPPFALARTMSTLDHLTKGRVAWNIVTSWAVAAAECFGKDLLPHDQRYEVAEEYMDIVYRLWNGSWADDAVTWDRINRIAYDPARIVEIKHQGKHFKMKGRHQLHPSPQRTPVLFQAGTSKVGQAFAARHAEAVYIGGLVPSQAAHQIKACRDIARAAGRDPYTIKFFAAVNPILGRTVEEAQAKYAEALEYADVVGALAQFSGYTGIDMSKYPLDEEFKLDMSNPKESVVQGFFGNFADSQKAGDVWTPRKLGQKIAVGGFHPTPVGTPAMVADVMEQWIDEADVDGFNMAYISNPGSFEDIVELLIPELRRRGLTFDDYAVPGGTYRENLLRQPGQKTLRADHYGSQFKFEGDHPRPASQAA</sequence>
<protein>
    <recommendedName>
        <fullName evidence="2">Luciferase-like domain-containing protein</fullName>
    </recommendedName>
</protein>
<dbReference type="NCBIfam" id="TIGR03860">
    <property type="entry name" value="FMN_nitrolo"/>
    <property type="match status" value="1"/>
</dbReference>
<dbReference type="Proteomes" id="UP000054266">
    <property type="component" value="Unassembled WGS sequence"/>
</dbReference>
<keyword evidence="4" id="KW-1185">Reference proteome</keyword>
<evidence type="ECO:0000259" key="2">
    <source>
        <dbReference type="Pfam" id="PF00296"/>
    </source>
</evidence>
<evidence type="ECO:0000313" key="3">
    <source>
        <dbReference type="EMBL" id="KIW69884.1"/>
    </source>
</evidence>
<dbReference type="PANTHER" id="PTHR30011:SF30">
    <property type="entry name" value="XENOBIOTIC COMPOUND MONOOXYGENASE, DSZA FAMILY (AFU_ORTHOLOGUE AFUA_6G01920)"/>
    <property type="match status" value="1"/>
</dbReference>
<evidence type="ECO:0000313" key="4">
    <source>
        <dbReference type="Proteomes" id="UP000054266"/>
    </source>
</evidence>
<dbReference type="Gene3D" id="3.20.20.30">
    <property type="entry name" value="Luciferase-like domain"/>
    <property type="match status" value="1"/>
</dbReference>
<dbReference type="PIRSF" id="PIRSF000337">
    <property type="entry name" value="NTA_MOA"/>
    <property type="match status" value="1"/>
</dbReference>